<dbReference type="EMBL" id="KE346366">
    <property type="protein sequence ID" value="KJE93867.1"/>
    <property type="molecule type" value="Genomic_DNA"/>
</dbReference>
<feature type="compositionally biased region" description="Acidic residues" evidence="1">
    <location>
        <begin position="14"/>
        <end position="24"/>
    </location>
</feature>
<protein>
    <submittedName>
        <fullName evidence="2">Uncharacterized protein</fullName>
    </submittedName>
</protein>
<dbReference type="Proteomes" id="UP000008743">
    <property type="component" value="Unassembled WGS sequence"/>
</dbReference>
<accession>A0A0D2VS51</accession>
<feature type="region of interest" description="Disordered" evidence="1">
    <location>
        <begin position="216"/>
        <end position="255"/>
    </location>
</feature>
<feature type="region of interest" description="Disordered" evidence="1">
    <location>
        <begin position="1"/>
        <end position="74"/>
    </location>
</feature>
<keyword evidence="3" id="KW-1185">Reference proteome</keyword>
<reference evidence="3" key="1">
    <citation type="submission" date="2011-02" db="EMBL/GenBank/DDBJ databases">
        <title>The Genome Sequence of Capsaspora owczarzaki ATCC 30864.</title>
        <authorList>
            <person name="Russ C."/>
            <person name="Cuomo C."/>
            <person name="Burger G."/>
            <person name="Gray M.W."/>
            <person name="Holland P.W.H."/>
            <person name="King N."/>
            <person name="Lang F.B.F."/>
            <person name="Roger A.J."/>
            <person name="Ruiz-Trillo I."/>
            <person name="Young S.K."/>
            <person name="Zeng Q."/>
            <person name="Gargeya S."/>
            <person name="Alvarado L."/>
            <person name="Berlin A."/>
            <person name="Chapman S.B."/>
            <person name="Chen Z."/>
            <person name="Freedman E."/>
            <person name="Gellesch M."/>
            <person name="Goldberg J."/>
            <person name="Griggs A."/>
            <person name="Gujja S."/>
            <person name="Heilman E."/>
            <person name="Heiman D."/>
            <person name="Howarth C."/>
            <person name="Mehta T."/>
            <person name="Neiman D."/>
            <person name="Pearson M."/>
            <person name="Roberts A."/>
            <person name="Saif S."/>
            <person name="Shea T."/>
            <person name="Shenoy N."/>
            <person name="Sisk P."/>
            <person name="Stolte C."/>
            <person name="Sykes S."/>
            <person name="White J."/>
            <person name="Yandava C."/>
            <person name="Haas B."/>
            <person name="Nusbaum C."/>
            <person name="Birren B."/>
        </authorList>
    </citation>
    <scope>NUCLEOTIDE SEQUENCE</scope>
    <source>
        <strain evidence="3">ATCC 30864</strain>
    </source>
</reference>
<dbReference type="AlphaFoldDB" id="A0A0D2VS51"/>
<proteinExistence type="predicted"/>
<gene>
    <name evidence="2" type="ORF">CAOG_004589</name>
</gene>
<dbReference type="InParanoid" id="A0A0D2VS51"/>
<evidence type="ECO:0000313" key="2">
    <source>
        <dbReference type="EMBL" id="KJE93867.1"/>
    </source>
</evidence>
<name>A0A0D2VS51_CAPO3</name>
<feature type="compositionally biased region" description="Basic and acidic residues" evidence="1">
    <location>
        <begin position="1"/>
        <end position="13"/>
    </location>
</feature>
<organism evidence="2 3">
    <name type="scientific">Capsaspora owczarzaki (strain ATCC 30864)</name>
    <dbReference type="NCBI Taxonomy" id="595528"/>
    <lineage>
        <taxon>Eukaryota</taxon>
        <taxon>Filasterea</taxon>
        <taxon>Capsaspora</taxon>
    </lineage>
</organism>
<feature type="compositionally biased region" description="Basic residues" evidence="1">
    <location>
        <begin position="335"/>
        <end position="346"/>
    </location>
</feature>
<sequence>MLLLVRERRKDESSSDSDDSEDDEQRLRFAEAAVTASVLKTPSHRADRSGAMGASGSVTGGASNSRNGTLDNTQCIDIDRPKHDIHVRLHPAEMQFRSAAIATATQLRLLLPSGAGAAPQPVSLRSEVYDQDSYNPGRMWAQNDKEFHKHAYTRLSKMLDETCGAAITPNLWEKTLPWLKDRKAAASPKDQSSDSMKFISGLPGAPSLTVLPYSSLSSSLKPVPTPDPARASVKRTHSSRHGNDDESSDEDETLTRMREAAIPTESILSQASFQKQAAAEVGSLWYPMLEFDGDFMQAFQNQTLTENAHSRVGNEKKKLKKEKKEKKDKGDKKDKKDKKAKKGDVA</sequence>
<feature type="compositionally biased region" description="Basic and acidic residues" evidence="1">
    <location>
        <begin position="325"/>
        <end position="334"/>
    </location>
</feature>
<evidence type="ECO:0000256" key="1">
    <source>
        <dbReference type="SAM" id="MobiDB-lite"/>
    </source>
</evidence>
<feature type="compositionally biased region" description="Polar residues" evidence="1">
    <location>
        <begin position="56"/>
        <end position="74"/>
    </location>
</feature>
<feature type="region of interest" description="Disordered" evidence="1">
    <location>
        <begin position="305"/>
        <end position="346"/>
    </location>
</feature>
<evidence type="ECO:0000313" key="3">
    <source>
        <dbReference type="Proteomes" id="UP000008743"/>
    </source>
</evidence>